<proteinExistence type="inferred from homology"/>
<comment type="function">
    <text evidence="4">Component of the eukaryotic translation initiation factor 3 (eIF-3) complex, which is involved in protein synthesis of a specialized repertoire of mRNAs and, together with other initiation factors, stimulates binding of mRNA and methionyl-tRNAi to the 40S ribosome. The eIF-3 complex specifically targets and initiates translation of a subset of mRNAs involved in cell proliferation.</text>
</comment>
<accession>A0AAD5T900</accession>
<evidence type="ECO:0000256" key="5">
    <source>
        <dbReference type="SAM" id="MobiDB-lite"/>
    </source>
</evidence>
<evidence type="ECO:0000313" key="8">
    <source>
        <dbReference type="Proteomes" id="UP001211907"/>
    </source>
</evidence>
<evidence type="ECO:0000256" key="4">
    <source>
        <dbReference type="HAMAP-Rule" id="MF_03011"/>
    </source>
</evidence>
<keyword evidence="2 4" id="KW-0396">Initiation factor</keyword>
<comment type="caution">
    <text evidence="7">The sequence shown here is derived from an EMBL/GenBank/DDBJ whole genome shotgun (WGS) entry which is preliminary data.</text>
</comment>
<dbReference type="GO" id="GO:0003743">
    <property type="term" value="F:translation initiation factor activity"/>
    <property type="evidence" value="ECO:0007669"/>
    <property type="project" value="UniProtKB-UniRule"/>
</dbReference>
<evidence type="ECO:0000256" key="3">
    <source>
        <dbReference type="ARBA" id="ARBA00022917"/>
    </source>
</evidence>
<keyword evidence="1 4" id="KW-0963">Cytoplasm</keyword>
<comment type="similarity">
    <text evidence="4">Belongs to the eIF-3 subunit L family.</text>
</comment>
<dbReference type="GO" id="GO:0016282">
    <property type="term" value="C:eukaryotic 43S preinitiation complex"/>
    <property type="evidence" value="ECO:0007669"/>
    <property type="project" value="UniProtKB-UniRule"/>
</dbReference>
<evidence type="ECO:0000256" key="2">
    <source>
        <dbReference type="ARBA" id="ARBA00022540"/>
    </source>
</evidence>
<dbReference type="PANTHER" id="PTHR13242:SF0">
    <property type="entry name" value="EUKARYOTIC TRANSLATION INITIATION FACTOR 3 SUBUNIT L"/>
    <property type="match status" value="1"/>
</dbReference>
<dbReference type="GO" id="GO:0001732">
    <property type="term" value="P:formation of cytoplasmic translation initiation complex"/>
    <property type="evidence" value="ECO:0007669"/>
    <property type="project" value="UniProtKB-UniRule"/>
</dbReference>
<reference evidence="7" key="1">
    <citation type="submission" date="2020-05" db="EMBL/GenBank/DDBJ databases">
        <title>Phylogenomic resolution of chytrid fungi.</title>
        <authorList>
            <person name="Stajich J.E."/>
            <person name="Amses K."/>
            <person name="Simmons R."/>
            <person name="Seto K."/>
            <person name="Myers J."/>
            <person name="Bonds A."/>
            <person name="Quandt C.A."/>
            <person name="Barry K."/>
            <person name="Liu P."/>
            <person name="Grigoriev I."/>
            <person name="Longcore J.E."/>
            <person name="James T.Y."/>
        </authorList>
    </citation>
    <scope>NUCLEOTIDE SEQUENCE</scope>
    <source>
        <strain evidence="7">JEL0513</strain>
    </source>
</reference>
<dbReference type="EMBL" id="JADGJH010000217">
    <property type="protein sequence ID" value="KAJ3133520.1"/>
    <property type="molecule type" value="Genomic_DNA"/>
</dbReference>
<feature type="domain" description="PCI" evidence="6">
    <location>
        <begin position="416"/>
        <end position="631"/>
    </location>
</feature>
<evidence type="ECO:0000259" key="6">
    <source>
        <dbReference type="PROSITE" id="PS50250"/>
    </source>
</evidence>
<keyword evidence="3 4" id="KW-0648">Protein biosynthesis</keyword>
<dbReference type="Pfam" id="PF10255">
    <property type="entry name" value="Paf67"/>
    <property type="match status" value="1"/>
</dbReference>
<dbReference type="InterPro" id="IPR000717">
    <property type="entry name" value="PCI_dom"/>
</dbReference>
<dbReference type="Proteomes" id="UP001211907">
    <property type="component" value="Unassembled WGS sequence"/>
</dbReference>
<comment type="subunit">
    <text evidence="4">Component of the eukaryotic translation initiation factor 3 (eIF-3) complex.</text>
</comment>
<evidence type="ECO:0000313" key="7">
    <source>
        <dbReference type="EMBL" id="KAJ3133520.1"/>
    </source>
</evidence>
<comment type="subcellular location">
    <subcellularLocation>
        <location evidence="4">Cytoplasm</location>
    </subcellularLocation>
</comment>
<feature type="region of interest" description="Disordered" evidence="5">
    <location>
        <begin position="40"/>
        <end position="85"/>
    </location>
</feature>
<sequence>MAKEQETAIDDVYDEDEVVAEEVELPVVFLQNDDDLVDDFGAVPPLPLPLPTTGPSSNTNNNSGNSKNKHRHHHQQSGAGGAGAVSANTGAGASAGVADGTAVFVRALHAACQASFNSSNGTAGAAGGAGSVAGAGTGTGTGSFELHHLYENTFVKLTDKLYAKQAWPAPAVVARLLGIAAASEAGAAMSTAATAAPTPTSEDDASDADRLFIALYRDLYFRHLHARLTPTLADRVAAYDNYCDLFNILLYSDRPLPIDLPNQWIWDIIDEFIFQFQAFSQLKAAKKLTPPDAHAISARPDVWNVLNVLNFLYDFINVSKINQQLWASKNASNQGESYGPYGAKPLYRMLGYFSIVGQCRIHSLMGDYTLALKSLENIELNKKGLFARVTACHITTYYYVGFAYLMMRRYADAIKAFTHILLFISRTKQYHSRSYQYEVIQKKGEQMYALLTICLALCPQRIDENVHSLLREKYGDQLSRMQKGSTGTAGEEDKDVQALYEELFLFGCPKFISPFAATGSIAGNDATTQQLRVFMDEVTQHQNIGLIRSYLKLYTSLKIEKLASFLGKTPDELRRELLVYKHKTRQLRHTHADSGASVLEGEYSSPVDLDFYIRGDMIHVSESKVERRIGEWFVRQIGKFEDTIGNLNRFG</sequence>
<dbReference type="GO" id="GO:0005852">
    <property type="term" value="C:eukaryotic translation initiation factor 3 complex"/>
    <property type="evidence" value="ECO:0007669"/>
    <property type="project" value="UniProtKB-UniRule"/>
</dbReference>
<dbReference type="GO" id="GO:0033290">
    <property type="term" value="C:eukaryotic 48S preinitiation complex"/>
    <property type="evidence" value="ECO:0007669"/>
    <property type="project" value="UniProtKB-UniRule"/>
</dbReference>
<dbReference type="PANTHER" id="PTHR13242">
    <property type="entry name" value="EUKARYOTIC TRANSLATION INITIATION FACTOR 3"/>
    <property type="match status" value="1"/>
</dbReference>
<name>A0AAD5T900_9FUNG</name>
<organism evidence="7 8">
    <name type="scientific">Physocladia obscura</name>
    <dbReference type="NCBI Taxonomy" id="109957"/>
    <lineage>
        <taxon>Eukaryota</taxon>
        <taxon>Fungi</taxon>
        <taxon>Fungi incertae sedis</taxon>
        <taxon>Chytridiomycota</taxon>
        <taxon>Chytridiomycota incertae sedis</taxon>
        <taxon>Chytridiomycetes</taxon>
        <taxon>Chytridiales</taxon>
        <taxon>Chytriomycetaceae</taxon>
        <taxon>Physocladia</taxon>
    </lineage>
</organism>
<keyword evidence="8" id="KW-1185">Reference proteome</keyword>
<protein>
    <recommendedName>
        <fullName evidence="4">Eukaryotic translation initiation factor 3 subunit L</fullName>
        <shortName evidence="4">eIF3l</shortName>
    </recommendedName>
</protein>
<dbReference type="InterPro" id="IPR019382">
    <property type="entry name" value="eIF3l"/>
</dbReference>
<gene>
    <name evidence="7" type="primary">EIF3L</name>
    <name evidence="7" type="ORF">HK100_004380</name>
</gene>
<feature type="compositionally biased region" description="Low complexity" evidence="5">
    <location>
        <begin position="53"/>
        <end position="66"/>
    </location>
</feature>
<dbReference type="HAMAP" id="MF_03011">
    <property type="entry name" value="eIF3l"/>
    <property type="match status" value="1"/>
</dbReference>
<dbReference type="PROSITE" id="PS50250">
    <property type="entry name" value="PCI"/>
    <property type="match status" value="1"/>
</dbReference>
<dbReference type="AlphaFoldDB" id="A0AAD5T900"/>
<evidence type="ECO:0000256" key="1">
    <source>
        <dbReference type="ARBA" id="ARBA00022490"/>
    </source>
</evidence>